<dbReference type="InterPro" id="IPR029058">
    <property type="entry name" value="AB_hydrolase_fold"/>
</dbReference>
<dbReference type="SUPFAM" id="SSF53474">
    <property type="entry name" value="alpha/beta-Hydrolases"/>
    <property type="match status" value="2"/>
</dbReference>
<keyword evidence="3" id="KW-1015">Disulfide bond</keyword>
<keyword evidence="5" id="KW-0121">Carboxypeptidase</keyword>
<keyword evidence="2 5" id="KW-0732">Signal</keyword>
<dbReference type="PANTHER" id="PTHR11802:SF201">
    <property type="entry name" value="CARBOXYPEPTIDASE"/>
    <property type="match status" value="1"/>
</dbReference>
<dbReference type="GO" id="GO:0006508">
    <property type="term" value="P:proteolysis"/>
    <property type="evidence" value="ECO:0007669"/>
    <property type="project" value="UniProtKB-KW"/>
</dbReference>
<dbReference type="PANTHER" id="PTHR11802">
    <property type="entry name" value="SERINE PROTEASE FAMILY S10 SERINE CARBOXYPEPTIDASE"/>
    <property type="match status" value="1"/>
</dbReference>
<organism evidence="7 8">
    <name type="scientific">Chlamydomonas eustigma</name>
    <dbReference type="NCBI Taxonomy" id="1157962"/>
    <lineage>
        <taxon>Eukaryota</taxon>
        <taxon>Viridiplantae</taxon>
        <taxon>Chlorophyta</taxon>
        <taxon>core chlorophytes</taxon>
        <taxon>Chlorophyceae</taxon>
        <taxon>CS clade</taxon>
        <taxon>Chlamydomonadales</taxon>
        <taxon>Chlamydomonadaceae</taxon>
        <taxon>Chlamydomonas</taxon>
    </lineage>
</organism>
<proteinExistence type="inferred from homology"/>
<dbReference type="EC" id="3.4.16.-" evidence="5"/>
<evidence type="ECO:0000256" key="2">
    <source>
        <dbReference type="ARBA" id="ARBA00022729"/>
    </source>
</evidence>
<dbReference type="Gene3D" id="6.10.250.940">
    <property type="match status" value="1"/>
</dbReference>
<evidence type="ECO:0000313" key="8">
    <source>
        <dbReference type="Proteomes" id="UP000232323"/>
    </source>
</evidence>
<dbReference type="Pfam" id="PF00450">
    <property type="entry name" value="Peptidase_S10"/>
    <property type="match status" value="2"/>
</dbReference>
<dbReference type="PRINTS" id="PR00724">
    <property type="entry name" value="CRBOXYPTASEC"/>
</dbReference>
<dbReference type="AlphaFoldDB" id="A0A250XKL0"/>
<dbReference type="OrthoDB" id="443318at2759"/>
<evidence type="ECO:0000256" key="6">
    <source>
        <dbReference type="SAM" id="MobiDB-lite"/>
    </source>
</evidence>
<comment type="caution">
    <text evidence="7">The sequence shown here is derived from an EMBL/GenBank/DDBJ whole genome shotgun (WGS) entry which is preliminary data.</text>
</comment>
<dbReference type="Gene3D" id="3.40.50.1820">
    <property type="entry name" value="alpha/beta hydrolase"/>
    <property type="match status" value="1"/>
</dbReference>
<comment type="similarity">
    <text evidence="1 5">Belongs to the peptidase S10 family.</text>
</comment>
<dbReference type="Gene3D" id="3.40.50.11320">
    <property type="match status" value="1"/>
</dbReference>
<reference evidence="7 8" key="1">
    <citation type="submission" date="2017-08" db="EMBL/GenBank/DDBJ databases">
        <title>Acidophilic green algal genome provides insights into adaptation to an acidic environment.</title>
        <authorList>
            <person name="Hirooka S."/>
            <person name="Hirose Y."/>
            <person name="Kanesaki Y."/>
            <person name="Higuchi S."/>
            <person name="Fujiwara T."/>
            <person name="Onuma R."/>
            <person name="Era A."/>
            <person name="Ohbayashi R."/>
            <person name="Uzuka A."/>
            <person name="Nozaki H."/>
            <person name="Yoshikawa H."/>
            <person name="Miyagishima S.Y."/>
        </authorList>
    </citation>
    <scope>NUCLEOTIDE SEQUENCE [LARGE SCALE GENOMIC DNA]</scope>
    <source>
        <strain evidence="7 8">NIES-2499</strain>
    </source>
</reference>
<evidence type="ECO:0000256" key="1">
    <source>
        <dbReference type="ARBA" id="ARBA00009431"/>
    </source>
</evidence>
<feature type="compositionally biased region" description="Polar residues" evidence="6">
    <location>
        <begin position="232"/>
        <end position="242"/>
    </location>
</feature>
<dbReference type="GO" id="GO:0004185">
    <property type="term" value="F:serine-type carboxypeptidase activity"/>
    <property type="evidence" value="ECO:0007669"/>
    <property type="project" value="UniProtKB-UniRule"/>
</dbReference>
<accession>A0A250XKL0</accession>
<keyword evidence="8" id="KW-1185">Reference proteome</keyword>
<feature type="chain" id="PRO_5011814545" description="Carboxypeptidase" evidence="5">
    <location>
        <begin position="19"/>
        <end position="654"/>
    </location>
</feature>
<dbReference type="EMBL" id="BEGY01000103">
    <property type="protein sequence ID" value="GAX83631.1"/>
    <property type="molecule type" value="Genomic_DNA"/>
</dbReference>
<dbReference type="FunFam" id="3.40.50.11320:FF:000002">
    <property type="entry name" value="Carboxypeptidase"/>
    <property type="match status" value="1"/>
</dbReference>
<dbReference type="InterPro" id="IPR001563">
    <property type="entry name" value="Peptidase_S10"/>
</dbReference>
<keyword evidence="5" id="KW-0645">Protease</keyword>
<feature type="signal peptide" evidence="5">
    <location>
        <begin position="1"/>
        <end position="18"/>
    </location>
</feature>
<gene>
    <name evidence="7" type="ORF">CEUSTIGMA_g11055.t1</name>
</gene>
<feature type="region of interest" description="Disordered" evidence="6">
    <location>
        <begin position="230"/>
        <end position="258"/>
    </location>
</feature>
<name>A0A250XKL0_9CHLO</name>
<evidence type="ECO:0000256" key="4">
    <source>
        <dbReference type="ARBA" id="ARBA00023180"/>
    </source>
</evidence>
<keyword evidence="4" id="KW-0325">Glycoprotein</keyword>
<evidence type="ECO:0000313" key="7">
    <source>
        <dbReference type="EMBL" id="GAX83631.1"/>
    </source>
</evidence>
<protein>
    <recommendedName>
        <fullName evidence="5">Carboxypeptidase</fullName>
        <ecNumber evidence="5">3.4.16.-</ecNumber>
    </recommendedName>
</protein>
<dbReference type="InterPro" id="IPR018202">
    <property type="entry name" value="Ser_caboxypep_ser_AS"/>
</dbReference>
<keyword evidence="5" id="KW-0378">Hydrolase</keyword>
<dbReference type="Proteomes" id="UP000232323">
    <property type="component" value="Unassembled WGS sequence"/>
</dbReference>
<evidence type="ECO:0000256" key="3">
    <source>
        <dbReference type="ARBA" id="ARBA00023157"/>
    </source>
</evidence>
<sequence>MRTSLFITLCALFQYSTAVGRKYSLKAEEDRVPHLPGFGALDDFGMFAGYISVSEKRQRKLFYILVESEEDPVNAPLMLWLNGGPGCSSVGGGFLTEMGPWYPNREGLMINNPHSWNKFANVLYVEAPAFVGFSYSREKQDRDVGDKGTAEDNLSFLIGFFDRFPELQGNSFWLSGESYAGHFVPQLAREVIIHNACVKKHDGFQLSVEEEVLLRSLDCYSRPKLHEGRSYDQLSKSSGSNNHGDEEPDSSGTSHPPGAPLINLVGLTIGNAWTDARLDNTGTVDHWWTHSMISDHTFDGIRSYCDLTKSNPLDPHPDHKHPESDTELCDYFCNLADDEIGPVDIYDMIADDCREPRARGEVMTLGRRLAKAGAWAGLGVKIAAKKGTQAWVDKVLTTRRVETQAKMSAQSNISDARGDALSILANARSKEYNMKSAINEQSHKSRTSFHRALRAQGAHVDEVIGARYRSGESGERDGVAAAIVEDQEPASPGPPYDPCVEDYGEVYLNRADVQVALHANQSDDAVPWRWVFCNHDNPLRYQEEDLQLSMLPIYDEILSLKQGLRILLYSGDADASVPALGTRYWLAELGLRQTGPVDWRTWTSQTKQVGGYVSTYKELQFATVRAAGHMVPYSQPERASFLISHFVFDKELPK</sequence>
<evidence type="ECO:0000256" key="5">
    <source>
        <dbReference type="RuleBase" id="RU361156"/>
    </source>
</evidence>
<dbReference type="PROSITE" id="PS00131">
    <property type="entry name" value="CARBOXYPEPT_SER_SER"/>
    <property type="match status" value="1"/>
</dbReference>